<sequence length="545" mass="61346">MALSRNWIFRISVAGNLFVLVYLALYSTSTSSPNGTTNNYATNNPINPPELPVPNAMRASNVPPPASPADIPSVEILQSSKDSPNNKASSSSKEGVVETLQENVVAAISQGDPAVADDPSAKIGGGGEGGEKVANNGEVDFDSNINDGLSEQLINESRQLEASPGVPKKIGEDYNKIFPCDDYTPRSFYSQRGNYWVLYNYFKGTRTFHCDQSLTYSTHADWTFLDNLVPLLERWQGPISLTLYSPGTDFDDSLKRILYLRECGPSPLVKELVTFHLFFDQRQVPKMKIPHEPETLPVNCSALAETVTFGEGLPTFKKSKKLSYPVNVARNVAREMATTFYVLPSDIELYPNPNLIPDFLEMVRLNDSMLQRPAPKVFVLSIFEVEANVTALPYDKRDLIYMLQNKSAIPFHKYVCADCHRIPKAAEWLKQPFQPGLRVFHIGKRHKPYHHWEPIYIGTKFDPMYDERLSWEGRSDKMTQGYVLCVLDYEFHILDNAFLVHRPGIKRHKVIPKKNPVVAKQNAVIAKVILPELRQIYGTKPGCYV</sequence>
<feature type="transmembrane region" description="Helical" evidence="2">
    <location>
        <begin position="7"/>
        <end position="26"/>
    </location>
</feature>
<keyword evidence="4" id="KW-1185">Reference proteome</keyword>
<evidence type="ECO:0000256" key="2">
    <source>
        <dbReference type="SAM" id="Phobius"/>
    </source>
</evidence>
<evidence type="ECO:0000313" key="3">
    <source>
        <dbReference type="EMBL" id="CAL8111448.1"/>
    </source>
</evidence>
<dbReference type="Proteomes" id="UP001642540">
    <property type="component" value="Unassembled WGS sequence"/>
</dbReference>
<accession>A0ABP1QUU6</accession>
<keyword evidence="2" id="KW-0812">Transmembrane</keyword>
<keyword evidence="2" id="KW-1133">Transmembrane helix</keyword>
<dbReference type="Pfam" id="PF13896">
    <property type="entry name" value="Glyco_transf_49"/>
    <property type="match status" value="1"/>
</dbReference>
<dbReference type="EMBL" id="CAXLJM020000046">
    <property type="protein sequence ID" value="CAL8111448.1"/>
    <property type="molecule type" value="Genomic_DNA"/>
</dbReference>
<name>A0ABP1QUU6_9HEXA</name>
<protein>
    <recommendedName>
        <fullName evidence="5">Beta-1,4-glucuronyltransferase 1</fullName>
    </recommendedName>
</protein>
<reference evidence="3 4" key="1">
    <citation type="submission" date="2024-08" db="EMBL/GenBank/DDBJ databases">
        <authorList>
            <person name="Cucini C."/>
            <person name="Frati F."/>
        </authorList>
    </citation>
    <scope>NUCLEOTIDE SEQUENCE [LARGE SCALE GENOMIC DNA]</scope>
</reference>
<comment type="caution">
    <text evidence="3">The sequence shown here is derived from an EMBL/GenBank/DDBJ whole genome shotgun (WGS) entry which is preliminary data.</text>
</comment>
<dbReference type="PANTHER" id="PTHR47412:SF1">
    <property type="entry name" value="FI01434P-RELATED"/>
    <property type="match status" value="1"/>
</dbReference>
<keyword evidence="2" id="KW-0472">Membrane</keyword>
<feature type="region of interest" description="Disordered" evidence="1">
    <location>
        <begin position="31"/>
        <end position="72"/>
    </location>
</feature>
<proteinExistence type="predicted"/>
<evidence type="ECO:0008006" key="5">
    <source>
        <dbReference type="Google" id="ProtNLM"/>
    </source>
</evidence>
<gene>
    <name evidence="3" type="ORF">ODALV1_LOCUS15046</name>
</gene>
<evidence type="ECO:0000256" key="1">
    <source>
        <dbReference type="SAM" id="MobiDB-lite"/>
    </source>
</evidence>
<evidence type="ECO:0000313" key="4">
    <source>
        <dbReference type="Proteomes" id="UP001642540"/>
    </source>
</evidence>
<organism evidence="3 4">
    <name type="scientific">Orchesella dallaii</name>
    <dbReference type="NCBI Taxonomy" id="48710"/>
    <lineage>
        <taxon>Eukaryota</taxon>
        <taxon>Metazoa</taxon>
        <taxon>Ecdysozoa</taxon>
        <taxon>Arthropoda</taxon>
        <taxon>Hexapoda</taxon>
        <taxon>Collembola</taxon>
        <taxon>Entomobryomorpha</taxon>
        <taxon>Entomobryoidea</taxon>
        <taxon>Orchesellidae</taxon>
        <taxon>Orchesellinae</taxon>
        <taxon>Orchesella</taxon>
    </lineage>
</organism>
<dbReference type="PANTHER" id="PTHR47412">
    <property type="entry name" value="FI01434P-RELATED"/>
    <property type="match status" value="1"/>
</dbReference>
<feature type="region of interest" description="Disordered" evidence="1">
    <location>
        <begin position="113"/>
        <end position="138"/>
    </location>
</feature>